<name>A0A1I4ZI98_9ACTN</name>
<evidence type="ECO:0000313" key="9">
    <source>
        <dbReference type="EMBL" id="SFN49709.1"/>
    </source>
</evidence>
<keyword evidence="3" id="KW-1003">Cell membrane</keyword>
<protein>
    <submittedName>
        <fullName evidence="9">Cellobiose ABC transporter membrane protein</fullName>
    </submittedName>
</protein>
<proteinExistence type="inferred from homology"/>
<dbReference type="AlphaFoldDB" id="A0A1I4ZI98"/>
<keyword evidence="2 7" id="KW-0813">Transport</keyword>
<evidence type="ECO:0000256" key="7">
    <source>
        <dbReference type="RuleBase" id="RU363032"/>
    </source>
</evidence>
<reference evidence="9 10" key="1">
    <citation type="submission" date="2016-10" db="EMBL/GenBank/DDBJ databases">
        <authorList>
            <person name="de Groot N.N."/>
        </authorList>
    </citation>
    <scope>NUCLEOTIDE SEQUENCE [LARGE SCALE GENOMIC DNA]</scope>
    <source>
        <strain evidence="9 10">DSM 43067</strain>
    </source>
</reference>
<evidence type="ECO:0000256" key="3">
    <source>
        <dbReference type="ARBA" id="ARBA00022475"/>
    </source>
</evidence>
<feature type="transmembrane region" description="Helical" evidence="7">
    <location>
        <begin position="34"/>
        <end position="54"/>
    </location>
</feature>
<dbReference type="SUPFAM" id="SSF161098">
    <property type="entry name" value="MetI-like"/>
    <property type="match status" value="1"/>
</dbReference>
<dbReference type="eggNOG" id="COG0395">
    <property type="taxonomic scope" value="Bacteria"/>
</dbReference>
<dbReference type="EMBL" id="FOVH01000002">
    <property type="protein sequence ID" value="SFN49709.1"/>
    <property type="molecule type" value="Genomic_DNA"/>
</dbReference>
<organism evidence="9 10">
    <name type="scientific">Actinomadura madurae</name>
    <dbReference type="NCBI Taxonomy" id="1993"/>
    <lineage>
        <taxon>Bacteria</taxon>
        <taxon>Bacillati</taxon>
        <taxon>Actinomycetota</taxon>
        <taxon>Actinomycetes</taxon>
        <taxon>Streptosporangiales</taxon>
        <taxon>Thermomonosporaceae</taxon>
        <taxon>Actinomadura</taxon>
    </lineage>
</organism>
<feature type="transmembrane region" description="Helical" evidence="7">
    <location>
        <begin position="206"/>
        <end position="229"/>
    </location>
</feature>
<keyword evidence="10" id="KW-1185">Reference proteome</keyword>
<evidence type="ECO:0000256" key="1">
    <source>
        <dbReference type="ARBA" id="ARBA00004651"/>
    </source>
</evidence>
<evidence type="ECO:0000256" key="6">
    <source>
        <dbReference type="ARBA" id="ARBA00023136"/>
    </source>
</evidence>
<accession>A0A1I4ZI98</accession>
<comment type="subcellular location">
    <subcellularLocation>
        <location evidence="1 7">Cell membrane</location>
        <topology evidence="1 7">Multi-pass membrane protein</topology>
    </subcellularLocation>
</comment>
<evidence type="ECO:0000313" key="10">
    <source>
        <dbReference type="Proteomes" id="UP000183413"/>
    </source>
</evidence>
<dbReference type="InParanoid" id="A0A1I4ZI98"/>
<dbReference type="Gene3D" id="1.10.3720.10">
    <property type="entry name" value="MetI-like"/>
    <property type="match status" value="1"/>
</dbReference>
<dbReference type="CDD" id="cd06261">
    <property type="entry name" value="TM_PBP2"/>
    <property type="match status" value="1"/>
</dbReference>
<feature type="transmembrane region" description="Helical" evidence="7">
    <location>
        <begin position="167"/>
        <end position="185"/>
    </location>
</feature>
<evidence type="ECO:0000256" key="5">
    <source>
        <dbReference type="ARBA" id="ARBA00022989"/>
    </source>
</evidence>
<dbReference type="STRING" id="1993.SAMN04489713_102209"/>
<dbReference type="InterPro" id="IPR035906">
    <property type="entry name" value="MetI-like_sf"/>
</dbReference>
<keyword evidence="5 7" id="KW-1133">Transmembrane helix</keyword>
<sequence>MTTLLAGPGGRRTDAKHAAARPGRFRGMWNASPLTYITLIVALVLSIFPIYWMIIVATRTNSVVADVPPPLLPGGQGADNVGRLFDNPEAYFAKGLLNSAIASAAVTVSTVFFASLAGFAFAKLRFRGKNGLMLTIIATMMIPVQMGIIPLYMIMVELGWQNQLQAVIVPFLVTGFGVFMMRQYADQAVPDELIEAARVDGCTTFGIYWRVVLPALRPAAGVLGLFTFMQTWNEFMWPLAVLNPDNPTVQLSINNLANAYFKDYTLMFAGTSVAILPLLIVFIVFGRQIIGGIMEGAVKA</sequence>
<gene>
    <name evidence="9" type="ORF">SAMN04489713_102209</name>
</gene>
<dbReference type="GO" id="GO:0055085">
    <property type="term" value="P:transmembrane transport"/>
    <property type="evidence" value="ECO:0007669"/>
    <property type="project" value="InterPro"/>
</dbReference>
<feature type="domain" description="ABC transmembrane type-1" evidence="8">
    <location>
        <begin position="96"/>
        <end position="285"/>
    </location>
</feature>
<dbReference type="PANTHER" id="PTHR43744:SF12">
    <property type="entry name" value="ABC TRANSPORTER PERMEASE PROTEIN MG189-RELATED"/>
    <property type="match status" value="1"/>
</dbReference>
<dbReference type="Proteomes" id="UP000183413">
    <property type="component" value="Unassembled WGS sequence"/>
</dbReference>
<feature type="transmembrane region" description="Helical" evidence="7">
    <location>
        <begin position="264"/>
        <end position="285"/>
    </location>
</feature>
<dbReference type="PANTHER" id="PTHR43744">
    <property type="entry name" value="ABC TRANSPORTER PERMEASE PROTEIN MG189-RELATED-RELATED"/>
    <property type="match status" value="1"/>
</dbReference>
<feature type="transmembrane region" description="Helical" evidence="7">
    <location>
        <begin position="134"/>
        <end position="155"/>
    </location>
</feature>
<dbReference type="InterPro" id="IPR000515">
    <property type="entry name" value="MetI-like"/>
</dbReference>
<keyword evidence="4 7" id="KW-0812">Transmembrane</keyword>
<feature type="transmembrane region" description="Helical" evidence="7">
    <location>
        <begin position="100"/>
        <end position="122"/>
    </location>
</feature>
<dbReference type="PROSITE" id="PS50928">
    <property type="entry name" value="ABC_TM1"/>
    <property type="match status" value="1"/>
</dbReference>
<evidence type="ECO:0000259" key="8">
    <source>
        <dbReference type="PROSITE" id="PS50928"/>
    </source>
</evidence>
<keyword evidence="6 7" id="KW-0472">Membrane</keyword>
<dbReference type="Pfam" id="PF00528">
    <property type="entry name" value="BPD_transp_1"/>
    <property type="match status" value="1"/>
</dbReference>
<evidence type="ECO:0000256" key="2">
    <source>
        <dbReference type="ARBA" id="ARBA00022448"/>
    </source>
</evidence>
<comment type="similarity">
    <text evidence="7">Belongs to the binding-protein-dependent transport system permease family.</text>
</comment>
<evidence type="ECO:0000256" key="4">
    <source>
        <dbReference type="ARBA" id="ARBA00022692"/>
    </source>
</evidence>
<dbReference type="GO" id="GO:0005886">
    <property type="term" value="C:plasma membrane"/>
    <property type="evidence" value="ECO:0007669"/>
    <property type="project" value="UniProtKB-SubCell"/>
</dbReference>